<protein>
    <submittedName>
        <fullName evidence="1">Uncharacterized protein</fullName>
    </submittedName>
</protein>
<proteinExistence type="predicted"/>
<dbReference type="AlphaFoldDB" id="T0YZS9"/>
<evidence type="ECO:0000313" key="1">
    <source>
        <dbReference type="EMBL" id="EQD38523.1"/>
    </source>
</evidence>
<sequence length="78" mass="8448">MAGTAALATRRSWAIVPQQAQCGLSVRADAPMACYAFDLADVHMLPGPFRDNMVRDLDYLASFDCDRLLAPFQTAAGL</sequence>
<name>T0YZS9_9ZZZZ</name>
<gene>
    <name evidence="1" type="ORF">B2A_11420</name>
</gene>
<reference evidence="1" key="1">
    <citation type="submission" date="2013-08" db="EMBL/GenBank/DDBJ databases">
        <authorList>
            <person name="Mendez C."/>
            <person name="Richter M."/>
            <person name="Ferrer M."/>
            <person name="Sanchez J."/>
        </authorList>
    </citation>
    <scope>NUCLEOTIDE SEQUENCE</scope>
</reference>
<feature type="non-terminal residue" evidence="1">
    <location>
        <position position="78"/>
    </location>
</feature>
<comment type="caution">
    <text evidence="1">The sequence shown here is derived from an EMBL/GenBank/DDBJ whole genome shotgun (WGS) entry which is preliminary data.</text>
</comment>
<dbReference type="EMBL" id="AUZZ01008243">
    <property type="protein sequence ID" value="EQD38523.1"/>
    <property type="molecule type" value="Genomic_DNA"/>
</dbReference>
<reference evidence="1" key="2">
    <citation type="journal article" date="2014" name="ISME J.">
        <title>Microbial stratification in low pH oxic and suboxic macroscopic growths along an acid mine drainage.</title>
        <authorList>
            <person name="Mendez-Garcia C."/>
            <person name="Mesa V."/>
            <person name="Sprenger R.R."/>
            <person name="Richter M."/>
            <person name="Diez M.S."/>
            <person name="Solano J."/>
            <person name="Bargiela R."/>
            <person name="Golyshina O.V."/>
            <person name="Manteca A."/>
            <person name="Ramos J.L."/>
            <person name="Gallego J.R."/>
            <person name="Llorente I."/>
            <person name="Martins Dos Santos V.A."/>
            <person name="Jensen O.N."/>
            <person name="Pelaez A.I."/>
            <person name="Sanchez J."/>
            <person name="Ferrer M."/>
        </authorList>
    </citation>
    <scope>NUCLEOTIDE SEQUENCE</scope>
</reference>
<organism evidence="1">
    <name type="scientific">mine drainage metagenome</name>
    <dbReference type="NCBI Taxonomy" id="410659"/>
    <lineage>
        <taxon>unclassified sequences</taxon>
        <taxon>metagenomes</taxon>
        <taxon>ecological metagenomes</taxon>
    </lineage>
</organism>
<accession>T0YZS9</accession>